<feature type="domain" description="Major capsid protein N-terminal" evidence="2">
    <location>
        <begin position="25"/>
        <end position="128"/>
    </location>
</feature>
<feature type="domain" description="Major capsid protein N-terminal" evidence="2">
    <location>
        <begin position="222"/>
        <end position="375"/>
    </location>
</feature>
<evidence type="ECO:0000259" key="2">
    <source>
        <dbReference type="Pfam" id="PF16903"/>
    </source>
</evidence>
<evidence type="ECO:0000313" key="3">
    <source>
        <dbReference type="EMBL" id="QHS77238.1"/>
    </source>
</evidence>
<dbReference type="Gene3D" id="2.70.9.10">
    <property type="entry name" value="Adenovirus Type 2 Hexon, domain 4"/>
    <property type="match status" value="2"/>
</dbReference>
<sequence>MAGGLLQIASYGSQDIYLTGNPEITFFKVVYRRHTNFSVESLEIPFENSVEFGNTSTSFLPLAGDLASTIYLQIILPKLDFTRNHTTSDDFLTNYNNAKDNHYIVQNYVEVMVEAYRLAVEDNEAFNVEYSETIAETIEQYFTDGGGFNERINAYSLLEHTYSENSTNFRTIANDYADTEETPKSTIMNRFESAIYFLKQELKTYYNTVLETKRLYDDDINENIKIAWVDKIGHNILEYVDVSIGGNRINRHYGEYLTIWNELTQSPYKDDEYNKMIGNISTLTNFDRNIKPSYTLRIPLQFWFCRYSGLALPLLALQHTEVSIDIKLREFKDLAYIEENTTILVDDEEFNLDELTDDEGIILEASLLVDYVYLDQPERRRFAQSAHEYLIDQVQMIEFKDVDQDRYTMLLDFFHPSKEIIWTAQKTSYRSNPNGFVKTNFDKFTMTEETVVTTNKYTGQLTSSINYKDSPIQNSYIDFNGYTRAPLLDSTYYSKVIPWATHSRSPDDGIHVFSMALHPEDSQPSGQGNLSRVSKGVLGMDFFTSAFTGSDDEDTTLNIRMYCRNINILRFVGGMAGLAYIS</sequence>
<dbReference type="SUPFAM" id="SSF49749">
    <property type="entry name" value="Group II dsDNA viruses VP"/>
    <property type="match status" value="2"/>
</dbReference>
<accession>A0A6C0AC02</accession>
<organism evidence="3">
    <name type="scientific">viral metagenome</name>
    <dbReference type="NCBI Taxonomy" id="1070528"/>
    <lineage>
        <taxon>unclassified sequences</taxon>
        <taxon>metagenomes</taxon>
        <taxon>organismal metagenomes</taxon>
    </lineage>
</organism>
<dbReference type="Gene3D" id="2.70.9.20">
    <property type="entry name" value="Major capsid protein Vp54"/>
    <property type="match status" value="1"/>
</dbReference>
<dbReference type="Pfam" id="PF16903">
    <property type="entry name" value="Capsid_N"/>
    <property type="match status" value="2"/>
</dbReference>
<dbReference type="InterPro" id="IPR016112">
    <property type="entry name" value="VP_dsDNA_II"/>
</dbReference>
<evidence type="ECO:0000259" key="1">
    <source>
        <dbReference type="Pfam" id="PF04451"/>
    </source>
</evidence>
<protein>
    <recommendedName>
        <fullName evidence="4">Major capsid protein N-terminal domain-containing protein</fullName>
    </recommendedName>
</protein>
<dbReference type="EMBL" id="MN740543">
    <property type="protein sequence ID" value="QHS77238.1"/>
    <property type="molecule type" value="Genomic_DNA"/>
</dbReference>
<reference evidence="3" key="1">
    <citation type="journal article" date="2020" name="Nature">
        <title>Giant virus diversity and host interactions through global metagenomics.</title>
        <authorList>
            <person name="Schulz F."/>
            <person name="Roux S."/>
            <person name="Paez-Espino D."/>
            <person name="Jungbluth S."/>
            <person name="Walsh D.A."/>
            <person name="Denef V.J."/>
            <person name="McMahon K.D."/>
            <person name="Konstantinidis K.T."/>
            <person name="Eloe-Fadrosh E.A."/>
            <person name="Kyrpides N.C."/>
            <person name="Woyke T."/>
        </authorList>
    </citation>
    <scope>NUCLEOTIDE SEQUENCE</scope>
    <source>
        <strain evidence="3">GVMAG-S-1004661-13</strain>
    </source>
</reference>
<dbReference type="InterPro" id="IPR031654">
    <property type="entry name" value="Capsid_N"/>
</dbReference>
<dbReference type="InterPro" id="IPR007542">
    <property type="entry name" value="MCP_C"/>
</dbReference>
<evidence type="ECO:0008006" key="4">
    <source>
        <dbReference type="Google" id="ProtNLM"/>
    </source>
</evidence>
<proteinExistence type="predicted"/>
<dbReference type="GO" id="GO:0005198">
    <property type="term" value="F:structural molecule activity"/>
    <property type="evidence" value="ECO:0007669"/>
    <property type="project" value="InterPro"/>
</dbReference>
<name>A0A6C0AC02_9ZZZZ</name>
<dbReference type="AlphaFoldDB" id="A0A6C0AC02"/>
<dbReference type="Pfam" id="PF04451">
    <property type="entry name" value="Capsid_NCLDV"/>
    <property type="match status" value="1"/>
</dbReference>
<feature type="domain" description="Major capsid protein C-terminal" evidence="1">
    <location>
        <begin position="378"/>
        <end position="577"/>
    </location>
</feature>
<dbReference type="InterPro" id="IPR038519">
    <property type="entry name" value="MCP_C_sf"/>
</dbReference>